<dbReference type="InterPro" id="IPR050330">
    <property type="entry name" value="Bact_OuterMem_StrucFunc"/>
</dbReference>
<evidence type="ECO:0000256" key="1">
    <source>
        <dbReference type="PROSITE-ProRule" id="PRU00473"/>
    </source>
</evidence>
<feature type="transmembrane region" description="Helical" evidence="3">
    <location>
        <begin position="21"/>
        <end position="41"/>
    </location>
</feature>
<feature type="coiled-coil region" evidence="2">
    <location>
        <begin position="50"/>
        <end position="155"/>
    </location>
</feature>
<keyword evidence="3" id="KW-1133">Transmembrane helix</keyword>
<feature type="domain" description="OmpA-like" evidence="4">
    <location>
        <begin position="163"/>
        <end position="293"/>
    </location>
</feature>
<keyword evidence="1 3" id="KW-0472">Membrane</keyword>
<protein>
    <submittedName>
        <fullName evidence="5">OmpA family protein</fullName>
    </submittedName>
</protein>
<accession>A0ABU9VV41</accession>
<dbReference type="PANTHER" id="PTHR30329:SF21">
    <property type="entry name" value="LIPOPROTEIN YIAD-RELATED"/>
    <property type="match status" value="1"/>
</dbReference>
<dbReference type="SUPFAM" id="SSF103088">
    <property type="entry name" value="OmpA-like"/>
    <property type="match status" value="1"/>
</dbReference>
<name>A0ABU9VV41_9CLOT</name>
<dbReference type="EMBL" id="JBCITM010000011">
    <property type="protein sequence ID" value="MEN1761023.1"/>
    <property type="molecule type" value="Genomic_DNA"/>
</dbReference>
<dbReference type="PROSITE" id="PS51123">
    <property type="entry name" value="OMPA_2"/>
    <property type="match status" value="1"/>
</dbReference>
<dbReference type="Proteomes" id="UP001407405">
    <property type="component" value="Unassembled WGS sequence"/>
</dbReference>
<dbReference type="PANTHER" id="PTHR30329">
    <property type="entry name" value="STATOR ELEMENT OF FLAGELLAR MOTOR COMPLEX"/>
    <property type="match status" value="1"/>
</dbReference>
<dbReference type="Gene3D" id="3.30.1330.60">
    <property type="entry name" value="OmpA-like domain"/>
    <property type="match status" value="1"/>
</dbReference>
<gene>
    <name evidence="5" type="ORF">AAIG11_11085</name>
</gene>
<comment type="caution">
    <text evidence="5">The sequence shown here is derived from an EMBL/GenBank/DDBJ whole genome shotgun (WGS) entry which is preliminary data.</text>
</comment>
<dbReference type="RefSeq" id="WP_343186342.1">
    <property type="nucleotide sequence ID" value="NZ_JBCITM010000011.1"/>
</dbReference>
<evidence type="ECO:0000259" key="4">
    <source>
        <dbReference type="PROSITE" id="PS51123"/>
    </source>
</evidence>
<dbReference type="CDD" id="cd07185">
    <property type="entry name" value="OmpA_C-like"/>
    <property type="match status" value="1"/>
</dbReference>
<evidence type="ECO:0000256" key="2">
    <source>
        <dbReference type="SAM" id="Coils"/>
    </source>
</evidence>
<evidence type="ECO:0000313" key="5">
    <source>
        <dbReference type="EMBL" id="MEN1761023.1"/>
    </source>
</evidence>
<dbReference type="InterPro" id="IPR036737">
    <property type="entry name" value="OmpA-like_sf"/>
</dbReference>
<keyword evidence="2" id="KW-0175">Coiled coil</keyword>
<reference evidence="5 6" key="1">
    <citation type="submission" date="2024-04" db="EMBL/GenBank/DDBJ databases">
        <title>Genome sequencing and metabolic network reconstruction of aminoacids and betaine degradation by Anoxynatronum sibiricum.</title>
        <authorList>
            <person name="Detkova E.N."/>
            <person name="Boltjanskaja Y.V."/>
            <person name="Mardanov A.V."/>
            <person name="Kevbrin V."/>
        </authorList>
    </citation>
    <scope>NUCLEOTIDE SEQUENCE [LARGE SCALE GENOMIC DNA]</scope>
    <source>
        <strain evidence="5 6">Z-7981</strain>
    </source>
</reference>
<dbReference type="InterPro" id="IPR006665">
    <property type="entry name" value="OmpA-like"/>
</dbReference>
<sequence>MKIRRRNFKNGFETENFWPSFTDLISTIALVLFFLMLLAYLQNIISGKNLEFAQRQVIDTQRRLEEANAEISQAEKNLRLLMDRIEEVKAEVEEGEIALTLSERQIDEQRQIIAESNRELGELRTRLTGIALLRLEVLERVKDSIESELGRTNEAGQELVTIADNGNIVINEGLVFAYNSYAIKPEGRALLDQLAVAFERVLDDTSTRANIDAISIQGHTDSTGSAAYNRDLSTKRATAVVTYMMDNNPNLERKYGDFFAASGYSEFRPIASNQTEAGRARNRRIEIAIILKDDQLRNIIDDYLEDSLDVFSRRIMP</sequence>
<organism evidence="5 6">
    <name type="scientific">Anoxynatronum sibiricum</name>
    <dbReference type="NCBI Taxonomy" id="210623"/>
    <lineage>
        <taxon>Bacteria</taxon>
        <taxon>Bacillati</taxon>
        <taxon>Bacillota</taxon>
        <taxon>Clostridia</taxon>
        <taxon>Eubacteriales</taxon>
        <taxon>Clostridiaceae</taxon>
        <taxon>Anoxynatronum</taxon>
    </lineage>
</organism>
<proteinExistence type="predicted"/>
<keyword evidence="3" id="KW-0812">Transmembrane</keyword>
<evidence type="ECO:0000313" key="6">
    <source>
        <dbReference type="Proteomes" id="UP001407405"/>
    </source>
</evidence>
<evidence type="ECO:0000256" key="3">
    <source>
        <dbReference type="SAM" id="Phobius"/>
    </source>
</evidence>
<dbReference type="Pfam" id="PF00691">
    <property type="entry name" value="OmpA"/>
    <property type="match status" value="1"/>
</dbReference>
<keyword evidence="6" id="KW-1185">Reference proteome</keyword>